<dbReference type="InterPro" id="IPR036065">
    <property type="entry name" value="BolA-like_sf"/>
</dbReference>
<dbReference type="Proteomes" id="UP000009145">
    <property type="component" value="Chromosome"/>
</dbReference>
<dbReference type="PATRIC" id="fig|754477.3.peg.2234"/>
<proteinExistence type="inferred from homology"/>
<dbReference type="AlphaFoldDB" id="I1YKG0"/>
<dbReference type="SUPFAM" id="SSF82657">
    <property type="entry name" value="BolA-like"/>
    <property type="match status" value="1"/>
</dbReference>
<organism evidence="2 3">
    <name type="scientific">Methylophaga frappieri (strain ATCC BAA-2434 / DSM 25690 / JAM7)</name>
    <dbReference type="NCBI Taxonomy" id="754477"/>
    <lineage>
        <taxon>Bacteria</taxon>
        <taxon>Pseudomonadati</taxon>
        <taxon>Pseudomonadota</taxon>
        <taxon>Gammaproteobacteria</taxon>
        <taxon>Thiotrichales</taxon>
        <taxon>Piscirickettsiaceae</taxon>
        <taxon>Methylophaga</taxon>
    </lineage>
</organism>
<dbReference type="GO" id="GO:0051301">
    <property type="term" value="P:cell division"/>
    <property type="evidence" value="ECO:0007669"/>
    <property type="project" value="UniProtKB-KW"/>
</dbReference>
<keyword evidence="3" id="KW-1185">Reference proteome</keyword>
<reference evidence="2 3" key="1">
    <citation type="journal article" date="2012" name="J. Bacteriol.">
        <title>Complete genome sequences of Methylophaga sp. strain JAM1 and Methylophaga sp. strain JAM7.</title>
        <authorList>
            <person name="Villeneuve C."/>
            <person name="Martineau C."/>
            <person name="Mauffrey F."/>
            <person name="Villemur R."/>
        </authorList>
    </citation>
    <scope>NUCLEOTIDE SEQUENCE [LARGE SCALE GENOMIC DNA]</scope>
    <source>
        <strain evidence="2 3">JAM7</strain>
    </source>
</reference>
<dbReference type="PIRSF" id="PIRSF003113">
    <property type="entry name" value="BolA"/>
    <property type="match status" value="1"/>
</dbReference>
<gene>
    <name evidence="2" type="ordered locus">Q7C_2267</name>
</gene>
<evidence type="ECO:0000256" key="1">
    <source>
        <dbReference type="RuleBase" id="RU003860"/>
    </source>
</evidence>
<dbReference type="STRING" id="754477.Q7C_2267"/>
<keyword evidence="2" id="KW-0132">Cell division</keyword>
<dbReference type="InterPro" id="IPR002634">
    <property type="entry name" value="BolA"/>
</dbReference>
<dbReference type="Gene3D" id="3.30.300.90">
    <property type="entry name" value="BolA-like"/>
    <property type="match status" value="1"/>
</dbReference>
<dbReference type="RefSeq" id="WP_014704822.1">
    <property type="nucleotide sequence ID" value="NC_017856.1"/>
</dbReference>
<evidence type="ECO:0000313" key="2">
    <source>
        <dbReference type="EMBL" id="AFJ03403.1"/>
    </source>
</evidence>
<accession>I1YKG0</accession>
<dbReference type="OrthoDB" id="9812890at2"/>
<sequence>MSTEEKLKQRLMALSPDKLEIIDESHLHAGHAGNTGGGHFKILIVSEAFTGLLPLKRHRLVFDAVGDMMQSSIHALSIQAKTPAEWLN</sequence>
<dbReference type="HOGENOM" id="CLU_109462_2_1_6"/>
<dbReference type="GO" id="GO:0016226">
    <property type="term" value="P:iron-sulfur cluster assembly"/>
    <property type="evidence" value="ECO:0007669"/>
    <property type="project" value="TreeGrafter"/>
</dbReference>
<comment type="similarity">
    <text evidence="1">Belongs to the BolA/IbaG family.</text>
</comment>
<dbReference type="PANTHER" id="PTHR46230:SF7">
    <property type="entry name" value="BOLA-LIKE PROTEIN 1"/>
    <property type="match status" value="1"/>
</dbReference>
<evidence type="ECO:0000313" key="3">
    <source>
        <dbReference type="Proteomes" id="UP000009145"/>
    </source>
</evidence>
<dbReference type="Pfam" id="PF01722">
    <property type="entry name" value="BolA"/>
    <property type="match status" value="1"/>
</dbReference>
<dbReference type="EMBL" id="CP003380">
    <property type="protein sequence ID" value="AFJ03403.1"/>
    <property type="molecule type" value="Genomic_DNA"/>
</dbReference>
<keyword evidence="2" id="KW-0131">Cell cycle</keyword>
<name>I1YKG0_METFJ</name>
<dbReference type="PANTHER" id="PTHR46230">
    <property type="match status" value="1"/>
</dbReference>
<dbReference type="eggNOG" id="COG0271">
    <property type="taxonomic scope" value="Bacteria"/>
</dbReference>
<dbReference type="KEGG" id="mec:Q7C_2267"/>
<protein>
    <submittedName>
        <fullName evidence="2">Cell division protein BolA</fullName>
    </submittedName>
</protein>